<name>A0A6P6FJ53_BOMIM</name>
<evidence type="ECO:0000313" key="3">
    <source>
        <dbReference type="RefSeq" id="XP_024227662.1"/>
    </source>
</evidence>
<feature type="compositionally biased region" description="Acidic residues" evidence="1">
    <location>
        <begin position="37"/>
        <end position="48"/>
    </location>
</feature>
<evidence type="ECO:0000313" key="2">
    <source>
        <dbReference type="Proteomes" id="UP000515180"/>
    </source>
</evidence>
<organism evidence="2 3">
    <name type="scientific">Bombus impatiens</name>
    <name type="common">Bumblebee</name>
    <dbReference type="NCBI Taxonomy" id="132113"/>
    <lineage>
        <taxon>Eukaryota</taxon>
        <taxon>Metazoa</taxon>
        <taxon>Ecdysozoa</taxon>
        <taxon>Arthropoda</taxon>
        <taxon>Hexapoda</taxon>
        <taxon>Insecta</taxon>
        <taxon>Pterygota</taxon>
        <taxon>Neoptera</taxon>
        <taxon>Endopterygota</taxon>
        <taxon>Hymenoptera</taxon>
        <taxon>Apocrita</taxon>
        <taxon>Aculeata</taxon>
        <taxon>Apoidea</taxon>
        <taxon>Anthophila</taxon>
        <taxon>Apidae</taxon>
        <taxon>Bombus</taxon>
        <taxon>Pyrobombus</taxon>
    </lineage>
</organism>
<keyword evidence="2" id="KW-1185">Reference proteome</keyword>
<evidence type="ECO:0000256" key="1">
    <source>
        <dbReference type="SAM" id="MobiDB-lite"/>
    </source>
</evidence>
<feature type="region of interest" description="Disordered" evidence="1">
    <location>
        <begin position="1"/>
        <end position="104"/>
    </location>
</feature>
<sequence length="104" mass="11062">MRSKQQPRPSFRWPQQRGDNLTGEDGVEGSGPGADLQGEEGDCVEDDGPISPSERGCTTAAKEEEDGDATDEEDDEDASPPTPPPSATARLNPTILRDTGPPDR</sequence>
<dbReference type="GeneID" id="105681806"/>
<feature type="compositionally biased region" description="Acidic residues" evidence="1">
    <location>
        <begin position="63"/>
        <end position="78"/>
    </location>
</feature>
<proteinExistence type="predicted"/>
<gene>
    <name evidence="3" type="primary">LOC105681806</name>
</gene>
<reference evidence="3" key="1">
    <citation type="submission" date="2025-08" db="UniProtKB">
        <authorList>
            <consortium name="RefSeq"/>
        </authorList>
    </citation>
    <scope>IDENTIFICATION</scope>
</reference>
<dbReference type="Proteomes" id="UP000515180">
    <property type="component" value="Unplaced"/>
</dbReference>
<accession>A0A6P6FJ53</accession>
<protein>
    <submittedName>
        <fullName evidence="3">Uncharacterized protein LOC105681806 isoform X2</fullName>
    </submittedName>
</protein>
<dbReference type="RefSeq" id="XP_024227662.1">
    <property type="nucleotide sequence ID" value="XM_024371894.2"/>
</dbReference>
<dbReference type="AlphaFoldDB" id="A0A6P6FJ53"/>